<evidence type="ECO:0000256" key="4">
    <source>
        <dbReference type="ARBA" id="ARBA00022741"/>
    </source>
</evidence>
<dbReference type="PROSITE" id="PS50032">
    <property type="entry name" value="KA1"/>
    <property type="match status" value="1"/>
</dbReference>
<accession>A0ABQ8ZCI0</accession>
<feature type="compositionally biased region" description="Low complexity" evidence="9">
    <location>
        <begin position="487"/>
        <end position="505"/>
    </location>
</feature>
<feature type="domain" description="KA1" evidence="11">
    <location>
        <begin position="795"/>
        <end position="845"/>
    </location>
</feature>
<proteinExistence type="predicted"/>
<feature type="region of interest" description="Disordered" evidence="9">
    <location>
        <begin position="410"/>
        <end position="450"/>
    </location>
</feature>
<feature type="domain" description="Protein kinase" evidence="10">
    <location>
        <begin position="13"/>
        <end position="266"/>
    </location>
</feature>
<evidence type="ECO:0000259" key="10">
    <source>
        <dbReference type="PROSITE" id="PS50011"/>
    </source>
</evidence>
<feature type="region of interest" description="Disordered" evidence="9">
    <location>
        <begin position="487"/>
        <end position="543"/>
    </location>
</feature>
<dbReference type="EMBL" id="JAOAOG010000018">
    <property type="protein sequence ID" value="KAJ6254597.1"/>
    <property type="molecule type" value="Genomic_DNA"/>
</dbReference>
<feature type="compositionally biased region" description="Basic residues" evidence="9">
    <location>
        <begin position="506"/>
        <end position="543"/>
    </location>
</feature>
<keyword evidence="6" id="KW-0067">ATP-binding</keyword>
<evidence type="ECO:0000256" key="2">
    <source>
        <dbReference type="ARBA" id="ARBA00022527"/>
    </source>
</evidence>
<dbReference type="InterPro" id="IPR028375">
    <property type="entry name" value="KA1/Ssp2_C"/>
</dbReference>
<reference evidence="12" key="1">
    <citation type="submission" date="2022-08" db="EMBL/GenBank/DDBJ databases">
        <title>Novel sulfate-reducing endosymbionts in the free-living metamonad Anaeramoeba.</title>
        <authorList>
            <person name="Jerlstrom-Hultqvist J."/>
            <person name="Cepicka I."/>
            <person name="Gallot-Lavallee L."/>
            <person name="Salas-Leiva D."/>
            <person name="Curtis B.A."/>
            <person name="Zahonova K."/>
            <person name="Pipaliya S."/>
            <person name="Dacks J."/>
            <person name="Roger A.J."/>
        </authorList>
    </citation>
    <scope>NUCLEOTIDE SEQUENCE</scope>
    <source>
        <strain evidence="12">Schooner1</strain>
    </source>
</reference>
<evidence type="ECO:0000313" key="13">
    <source>
        <dbReference type="Proteomes" id="UP001150062"/>
    </source>
</evidence>
<dbReference type="PANTHER" id="PTHR24346:SF82">
    <property type="entry name" value="KP78A-RELATED"/>
    <property type="match status" value="1"/>
</dbReference>
<dbReference type="Pfam" id="PF00069">
    <property type="entry name" value="Pkinase"/>
    <property type="match status" value="1"/>
</dbReference>
<dbReference type="PROSITE" id="PS50011">
    <property type="entry name" value="PROTEIN_KINASE_DOM"/>
    <property type="match status" value="1"/>
</dbReference>
<keyword evidence="4" id="KW-0547">Nucleotide-binding</keyword>
<evidence type="ECO:0000256" key="8">
    <source>
        <dbReference type="ARBA" id="ARBA00048679"/>
    </source>
</evidence>
<dbReference type="Gene3D" id="3.30.310.80">
    <property type="entry name" value="Kinase associated domain 1, KA1"/>
    <property type="match status" value="1"/>
</dbReference>
<dbReference type="PANTHER" id="PTHR24346">
    <property type="entry name" value="MAP/MICROTUBULE AFFINITY-REGULATING KINASE"/>
    <property type="match status" value="1"/>
</dbReference>
<dbReference type="Proteomes" id="UP001150062">
    <property type="component" value="Unassembled WGS sequence"/>
</dbReference>
<protein>
    <recommendedName>
        <fullName evidence="1">non-specific serine/threonine protein kinase</fullName>
        <ecNumber evidence="1">2.7.11.1</ecNumber>
    </recommendedName>
</protein>
<evidence type="ECO:0000256" key="6">
    <source>
        <dbReference type="ARBA" id="ARBA00022840"/>
    </source>
</evidence>
<keyword evidence="5 12" id="KW-0418">Kinase</keyword>
<evidence type="ECO:0000256" key="5">
    <source>
        <dbReference type="ARBA" id="ARBA00022777"/>
    </source>
</evidence>
<dbReference type="Gene3D" id="1.10.510.10">
    <property type="entry name" value="Transferase(Phosphotransferase) domain 1"/>
    <property type="match status" value="1"/>
</dbReference>
<evidence type="ECO:0000256" key="1">
    <source>
        <dbReference type="ARBA" id="ARBA00012513"/>
    </source>
</evidence>
<organism evidence="12 13">
    <name type="scientific">Anaeramoeba flamelloides</name>
    <dbReference type="NCBI Taxonomy" id="1746091"/>
    <lineage>
        <taxon>Eukaryota</taxon>
        <taxon>Metamonada</taxon>
        <taxon>Anaeramoebidae</taxon>
        <taxon>Anaeramoeba</taxon>
    </lineage>
</organism>
<dbReference type="SUPFAM" id="SSF56112">
    <property type="entry name" value="Protein kinase-like (PK-like)"/>
    <property type="match status" value="1"/>
</dbReference>
<evidence type="ECO:0000256" key="3">
    <source>
        <dbReference type="ARBA" id="ARBA00022679"/>
    </source>
</evidence>
<name>A0ABQ8ZCI0_9EUKA</name>
<evidence type="ECO:0000256" key="9">
    <source>
        <dbReference type="SAM" id="MobiDB-lite"/>
    </source>
</evidence>
<dbReference type="CDD" id="cd14003">
    <property type="entry name" value="STKc_AMPK-like"/>
    <property type="match status" value="1"/>
</dbReference>
<feature type="compositionally biased region" description="Basic and acidic residues" evidence="9">
    <location>
        <begin position="716"/>
        <end position="725"/>
    </location>
</feature>
<dbReference type="EC" id="2.7.11.1" evidence="1"/>
<comment type="catalytic activity">
    <reaction evidence="8">
        <text>L-seryl-[protein] + ATP = O-phospho-L-seryl-[protein] + ADP + H(+)</text>
        <dbReference type="Rhea" id="RHEA:17989"/>
        <dbReference type="Rhea" id="RHEA-COMP:9863"/>
        <dbReference type="Rhea" id="RHEA-COMP:11604"/>
        <dbReference type="ChEBI" id="CHEBI:15378"/>
        <dbReference type="ChEBI" id="CHEBI:29999"/>
        <dbReference type="ChEBI" id="CHEBI:30616"/>
        <dbReference type="ChEBI" id="CHEBI:83421"/>
        <dbReference type="ChEBI" id="CHEBI:456216"/>
        <dbReference type="EC" id="2.7.11.1"/>
    </reaction>
</comment>
<dbReference type="InterPro" id="IPR008271">
    <property type="entry name" value="Ser/Thr_kinase_AS"/>
</dbReference>
<dbReference type="SMART" id="SM00220">
    <property type="entry name" value="S_TKc"/>
    <property type="match status" value="1"/>
</dbReference>
<dbReference type="PROSITE" id="PS00108">
    <property type="entry name" value="PROTEIN_KINASE_ST"/>
    <property type="match status" value="1"/>
</dbReference>
<dbReference type="InterPro" id="IPR011009">
    <property type="entry name" value="Kinase-like_dom_sf"/>
</dbReference>
<feature type="compositionally biased region" description="Low complexity" evidence="9">
    <location>
        <begin position="661"/>
        <end position="688"/>
    </location>
</feature>
<comment type="catalytic activity">
    <reaction evidence="7">
        <text>L-threonyl-[protein] + ATP = O-phospho-L-threonyl-[protein] + ADP + H(+)</text>
        <dbReference type="Rhea" id="RHEA:46608"/>
        <dbReference type="Rhea" id="RHEA-COMP:11060"/>
        <dbReference type="Rhea" id="RHEA-COMP:11605"/>
        <dbReference type="ChEBI" id="CHEBI:15378"/>
        <dbReference type="ChEBI" id="CHEBI:30013"/>
        <dbReference type="ChEBI" id="CHEBI:30616"/>
        <dbReference type="ChEBI" id="CHEBI:61977"/>
        <dbReference type="ChEBI" id="CHEBI:456216"/>
        <dbReference type="EC" id="2.7.11.1"/>
    </reaction>
</comment>
<sequence>MKETFTKKTLKNYEFVSTIGETRLGKIRIGKHLITNRKVVVKSLEKKKVQLENGARERLVREVKILKIVEHPHIVRLLEFLQDEKNWYIVTEYLEHGELFDFIVAHEKLTETTARRFFREIISGIEYCHKLGIVHRDLKPENLLLDHSHRVKIIDFGFSNFALPNQLLETPCGSPHYVAPEIILGKGYDGEKCDIWACGVILYVLLVGTLPFKNKNPQLLMKQILSGRYFVPNFMSQEAKHLISRMIELNPNERITIEEIQQHTWFTNNETNNKLRNSKLDDLFKHKYKPNNFKVFGDMEEIGFNPTQVIKDLKRGLRNSNTATYFLFCKEVARREKRFINSQSNIICDSEDEELLNILTPKIMRLHLSSDNLFRQTTIKTKVQRKKSFTFSNGKNINNNTSIQNNSFLKKNSQFNNNNNSNNNNNDNGNYNNKNNNNNNNNNNTNNNNNFIIKEQSENSSIPNLKIIPRMNSMNYSSSSLIEIENGNENNENKSSNHSSNNNVKKTSKKNKKKKKKKKFEKTRNRFKKTKQSKSKNKVNKLKNRKKTKKLFGSFLKKTKFWKKNSKIASSNKSIRIESQLKEEPKPIKTKLTSNNNNVFIGHRRNKRRASTADELLVSRILSNMGSSSRSKTKNIQNNNLFVKTNTKNIFNDKKKDNGNNDDNMNNSNNNNNNNNNKNRNNNTNNNKKSNDIDFNKRIVRKPRSSTSDRLQIIKKNQEKEEKKNQKAQNEKNLSNNKIEEEFDKNKIREIRGIFDSSTMSTKPPKVILNHTIQVLKNLDVQISQSSQYIIECQIVFQNELIKFIVEIAQIYSLKNHHMVRFQRLIGDIWKFQTFWSLVVKDLKLN</sequence>
<evidence type="ECO:0000259" key="11">
    <source>
        <dbReference type="PROSITE" id="PS50032"/>
    </source>
</evidence>
<keyword evidence="2" id="KW-0723">Serine/threonine-protein kinase</keyword>
<dbReference type="InterPro" id="IPR000719">
    <property type="entry name" value="Prot_kinase_dom"/>
</dbReference>
<dbReference type="Pfam" id="PF02149">
    <property type="entry name" value="KA1"/>
    <property type="match status" value="1"/>
</dbReference>
<gene>
    <name evidence="12" type="ORF">M0813_12199</name>
</gene>
<dbReference type="SUPFAM" id="SSF103243">
    <property type="entry name" value="KA1-like"/>
    <property type="match status" value="1"/>
</dbReference>
<keyword evidence="3" id="KW-0808">Transferase</keyword>
<dbReference type="GO" id="GO:0016301">
    <property type="term" value="F:kinase activity"/>
    <property type="evidence" value="ECO:0007669"/>
    <property type="project" value="UniProtKB-KW"/>
</dbReference>
<evidence type="ECO:0000313" key="12">
    <source>
        <dbReference type="EMBL" id="KAJ6254597.1"/>
    </source>
</evidence>
<comment type="caution">
    <text evidence="12">The sequence shown here is derived from an EMBL/GenBank/DDBJ whole genome shotgun (WGS) entry which is preliminary data.</text>
</comment>
<keyword evidence="13" id="KW-1185">Reference proteome</keyword>
<dbReference type="InterPro" id="IPR001772">
    <property type="entry name" value="KA1_dom"/>
</dbReference>
<feature type="region of interest" description="Disordered" evidence="9">
    <location>
        <begin position="647"/>
        <end position="739"/>
    </location>
</feature>
<evidence type="ECO:0000256" key="7">
    <source>
        <dbReference type="ARBA" id="ARBA00047899"/>
    </source>
</evidence>